<dbReference type="SUPFAM" id="SSF51735">
    <property type="entry name" value="NAD(P)-binding Rossmann-fold domains"/>
    <property type="match status" value="1"/>
</dbReference>
<proteinExistence type="predicted"/>
<evidence type="ECO:0000259" key="1">
    <source>
        <dbReference type="Pfam" id="PF08501"/>
    </source>
</evidence>
<comment type="caution">
    <text evidence="2">The sequence shown here is derived from an EMBL/GenBank/DDBJ whole genome shotgun (WGS) entry which is preliminary data.</text>
</comment>
<protein>
    <recommendedName>
        <fullName evidence="1">Shikimate dehydrogenase substrate binding N-terminal domain-containing protein</fullName>
    </recommendedName>
</protein>
<dbReference type="Proteomes" id="UP000567179">
    <property type="component" value="Unassembled WGS sequence"/>
</dbReference>
<dbReference type="InterPro" id="IPR022893">
    <property type="entry name" value="Shikimate_DH_fam"/>
</dbReference>
<dbReference type="SUPFAM" id="SSF53223">
    <property type="entry name" value="Aminoacid dehydrogenase-like, N-terminal domain"/>
    <property type="match status" value="1"/>
</dbReference>
<dbReference type="PANTHER" id="PTHR21089">
    <property type="entry name" value="SHIKIMATE DEHYDROGENASE"/>
    <property type="match status" value="1"/>
</dbReference>
<dbReference type="GO" id="GO:0009423">
    <property type="term" value="P:chorismate biosynthetic process"/>
    <property type="evidence" value="ECO:0007669"/>
    <property type="project" value="TreeGrafter"/>
</dbReference>
<dbReference type="InterPro" id="IPR036291">
    <property type="entry name" value="NAD(P)-bd_dom_sf"/>
</dbReference>
<dbReference type="GO" id="GO:0019632">
    <property type="term" value="P:shikimate metabolic process"/>
    <property type="evidence" value="ECO:0007669"/>
    <property type="project" value="TreeGrafter"/>
</dbReference>
<dbReference type="Gene3D" id="3.40.50.720">
    <property type="entry name" value="NAD(P)-binding Rossmann-like Domain"/>
    <property type="match status" value="1"/>
</dbReference>
<accession>A0A8H5B7F7</accession>
<dbReference type="GO" id="GO:0004764">
    <property type="term" value="F:shikimate 3-dehydrogenase (NADP+) activity"/>
    <property type="evidence" value="ECO:0007669"/>
    <property type="project" value="InterPro"/>
</dbReference>
<sequence length="363" mass="40270">MSSPPQTLRLHLFGFPIAHSAAPAFHNECFKHLGLPHRFALWSTSTINQEMLDEMRSDGFGGAAITMPLKTDILQHLDELTPAATVTKACNTIIKVKEHDGSYKLVGTNTDVLGVRNSLLRTLRVQHPERSLSIVQKFRRDAGSALVIGGGATTRSAVYALMTLGLSPIFLINRDEKEVRLVIESFKFMGTEEPELIHLRSLEDIDRYLGNGSTKGEKPELAIVVGAIPAIAPVTYAERLVYTMVVHILSIPRLASMAEQDSNENLPLPTRRIFLDMAYKPRLTPMRRIASALGWEDVGGVQAMIEQGLAQQRMWKECVYTDKVASGDSLSEYVEQMARRLVEEMDDVNPVGAEVDRSCLELS</sequence>
<dbReference type="OrthoDB" id="204377at2759"/>
<dbReference type="PANTHER" id="PTHR21089:SF1">
    <property type="entry name" value="BIFUNCTIONAL 3-DEHYDROQUINATE DEHYDRATASE_SHIKIMATE DEHYDROGENASE, CHLOROPLASTIC"/>
    <property type="match status" value="1"/>
</dbReference>
<keyword evidence="3" id="KW-1185">Reference proteome</keyword>
<dbReference type="Gene3D" id="3.40.50.10860">
    <property type="entry name" value="Leucine Dehydrogenase, chain A, domain 1"/>
    <property type="match status" value="1"/>
</dbReference>
<dbReference type="InterPro" id="IPR013708">
    <property type="entry name" value="Shikimate_DH-bd_N"/>
</dbReference>
<name>A0A8H5B7F7_9AGAR</name>
<dbReference type="InterPro" id="IPR046346">
    <property type="entry name" value="Aminoacid_DH-like_N_sf"/>
</dbReference>
<dbReference type="EMBL" id="JAACJJ010000031">
    <property type="protein sequence ID" value="KAF5317943.1"/>
    <property type="molecule type" value="Genomic_DNA"/>
</dbReference>
<feature type="domain" description="Shikimate dehydrogenase substrate binding N-terminal" evidence="1">
    <location>
        <begin position="12"/>
        <end position="93"/>
    </location>
</feature>
<dbReference type="Pfam" id="PF08501">
    <property type="entry name" value="Shikimate_dh_N"/>
    <property type="match status" value="1"/>
</dbReference>
<evidence type="ECO:0000313" key="2">
    <source>
        <dbReference type="EMBL" id="KAF5317943.1"/>
    </source>
</evidence>
<dbReference type="AlphaFoldDB" id="A0A8H5B7F7"/>
<organism evidence="2 3">
    <name type="scientific">Psilocybe cf. subviscida</name>
    <dbReference type="NCBI Taxonomy" id="2480587"/>
    <lineage>
        <taxon>Eukaryota</taxon>
        <taxon>Fungi</taxon>
        <taxon>Dikarya</taxon>
        <taxon>Basidiomycota</taxon>
        <taxon>Agaricomycotina</taxon>
        <taxon>Agaricomycetes</taxon>
        <taxon>Agaricomycetidae</taxon>
        <taxon>Agaricales</taxon>
        <taxon>Agaricineae</taxon>
        <taxon>Strophariaceae</taxon>
        <taxon>Psilocybe</taxon>
    </lineage>
</organism>
<gene>
    <name evidence="2" type="ORF">D9619_012213</name>
</gene>
<evidence type="ECO:0000313" key="3">
    <source>
        <dbReference type="Proteomes" id="UP000567179"/>
    </source>
</evidence>
<reference evidence="2 3" key="1">
    <citation type="journal article" date="2020" name="ISME J.">
        <title>Uncovering the hidden diversity of litter-decomposition mechanisms in mushroom-forming fungi.</title>
        <authorList>
            <person name="Floudas D."/>
            <person name="Bentzer J."/>
            <person name="Ahren D."/>
            <person name="Johansson T."/>
            <person name="Persson P."/>
            <person name="Tunlid A."/>
        </authorList>
    </citation>
    <scope>NUCLEOTIDE SEQUENCE [LARGE SCALE GENOMIC DNA]</scope>
    <source>
        <strain evidence="2 3">CBS 101986</strain>
    </source>
</reference>